<protein>
    <submittedName>
        <fullName evidence="1">Uncharacterized protein</fullName>
    </submittedName>
</protein>
<dbReference type="EMBL" id="CM056790">
    <property type="protein sequence ID" value="KAJ8723238.1"/>
    <property type="molecule type" value="Genomic_DNA"/>
</dbReference>
<accession>A0ACC2QVG8</accession>
<reference evidence="1" key="1">
    <citation type="submission" date="2023-03" db="EMBL/GenBank/DDBJ databases">
        <title>Chromosome-level genomes of two armyworms, Mythimna separata and Mythimna loreyi, provide insights into the biosynthesis and reception of sex pheromones.</title>
        <authorList>
            <person name="Zhao H."/>
        </authorList>
    </citation>
    <scope>NUCLEOTIDE SEQUENCE</scope>
    <source>
        <strain evidence="1">BeijingLab</strain>
    </source>
</reference>
<name>A0ACC2QVG8_9NEOP</name>
<gene>
    <name evidence="1" type="ORF">PYW08_003150</name>
</gene>
<evidence type="ECO:0000313" key="1">
    <source>
        <dbReference type="EMBL" id="KAJ8723238.1"/>
    </source>
</evidence>
<dbReference type="Proteomes" id="UP001231649">
    <property type="component" value="Chromosome 14"/>
</dbReference>
<keyword evidence="2" id="KW-1185">Reference proteome</keyword>
<comment type="caution">
    <text evidence="1">The sequence shown here is derived from an EMBL/GenBank/DDBJ whole genome shotgun (WGS) entry which is preliminary data.</text>
</comment>
<sequence>MDDGSLPRSKHHFNSRLIHSTSYVFNKRKNSGKETKRQELFRTHPLGGSIHEGEIELMNVQVRKMSPLLKKSVASVEQATDPKIASPIKFYVEPYCQVKMEAINQLKDSTRKLLYLLDNIQSKTFTKDFPPPDRNEINIVSSKTGSAGTRLSSIIDVSDPGLKSLEYQTQALNGIYIEDDDDDCSVFKRLTRKCNCLNQQEYNDFMIHFNEETKYDTSTIGEIIKNIRILKKFLYMGGTYTKNALIFLNEGLAKSAYEEKVEITQGFSHSDLCNVFENQSLVTMCISWPCKYPNYGDNFTQDLAASFLYKLARLEEGRRYLKYTSKITNDIKKVIRKKGAKLDDDILETLKATLNLMHPQMTQNINFAHYSRQNDEDGVSEIIKALQNNRKYMTLAEVFTHLDLLTNFSYVEDSRRGLTPHLPNLLNLFKQMLREYDNSEMNIIITNIINQVVTENMMKQKEEDMPKQTLMADTATEPVQTRNQIIQIPPKPNPKKAYMKSRQSLAPTKYRLASRAKVSDFTNPSHITKKGNGGNRVIVVPVEKKERPHWY</sequence>
<organism evidence="1 2">
    <name type="scientific">Mythimna loreyi</name>
    <dbReference type="NCBI Taxonomy" id="667449"/>
    <lineage>
        <taxon>Eukaryota</taxon>
        <taxon>Metazoa</taxon>
        <taxon>Ecdysozoa</taxon>
        <taxon>Arthropoda</taxon>
        <taxon>Hexapoda</taxon>
        <taxon>Insecta</taxon>
        <taxon>Pterygota</taxon>
        <taxon>Neoptera</taxon>
        <taxon>Endopterygota</taxon>
        <taxon>Lepidoptera</taxon>
        <taxon>Glossata</taxon>
        <taxon>Ditrysia</taxon>
        <taxon>Noctuoidea</taxon>
        <taxon>Noctuidae</taxon>
        <taxon>Noctuinae</taxon>
        <taxon>Hadenini</taxon>
        <taxon>Mythimna</taxon>
    </lineage>
</organism>
<evidence type="ECO:0000313" key="2">
    <source>
        <dbReference type="Proteomes" id="UP001231649"/>
    </source>
</evidence>
<proteinExistence type="predicted"/>